<comment type="caution">
    <text evidence="1">The sequence shown here is derived from an EMBL/GenBank/DDBJ whole genome shotgun (WGS) entry which is preliminary data.</text>
</comment>
<sequence length="65" mass="7652">MVLKWVCLKVEFHSFLVEVLKECAVLVIAHSIDLLATGKKKKQNLEEGKYRKYWSSMDTGRSRYF</sequence>
<dbReference type="EMBL" id="CBSW010000299">
    <property type="protein sequence ID" value="CDG99280.1"/>
    <property type="molecule type" value="Genomic_DNA"/>
</dbReference>
<gene>
    <name evidence="1" type="ORF">XBP1_900002</name>
</gene>
<dbReference type="AlphaFoldDB" id="A0A077NNP9"/>
<evidence type="ECO:0000313" key="2">
    <source>
        <dbReference type="Proteomes" id="UP000028511"/>
    </source>
</evidence>
<proteinExistence type="predicted"/>
<dbReference type="Proteomes" id="UP000028511">
    <property type="component" value="Unassembled WGS sequence"/>
</dbReference>
<dbReference type="HOGENOM" id="CLU_2848844_0_0_6"/>
<organism evidence="1 2">
    <name type="scientific">Xenorhabdus bovienii str. puntauvense</name>
    <dbReference type="NCBI Taxonomy" id="1398201"/>
    <lineage>
        <taxon>Bacteria</taxon>
        <taxon>Pseudomonadati</taxon>
        <taxon>Pseudomonadota</taxon>
        <taxon>Gammaproteobacteria</taxon>
        <taxon>Enterobacterales</taxon>
        <taxon>Morganellaceae</taxon>
        <taxon>Xenorhabdus</taxon>
    </lineage>
</organism>
<evidence type="ECO:0000313" key="1">
    <source>
        <dbReference type="EMBL" id="CDG99280.1"/>
    </source>
</evidence>
<name>A0A077NNP9_XENBV</name>
<reference evidence="1" key="1">
    <citation type="submission" date="2013-07" db="EMBL/GenBank/DDBJ databases">
        <title>Sub-species coevolution in mutualistic symbiosis.</title>
        <authorList>
            <person name="Murfin K."/>
            <person name="Klassen J."/>
            <person name="Lee M."/>
            <person name="Forst S."/>
            <person name="Stock P."/>
            <person name="Goodrich-Blair H."/>
        </authorList>
    </citation>
    <scope>NUCLEOTIDE SEQUENCE [LARGE SCALE GENOMIC DNA]</scope>
    <source>
        <strain evidence="1">Puntauvense</strain>
    </source>
</reference>
<protein>
    <submittedName>
        <fullName evidence="1">Uncharacterized protein</fullName>
    </submittedName>
</protein>
<accession>A0A077NNP9</accession>